<comment type="caution">
    <text evidence="2">The sequence shown here is derived from an EMBL/GenBank/DDBJ whole genome shotgun (WGS) entry which is preliminary data.</text>
</comment>
<accession>A0A8J4HD62</accession>
<dbReference type="EMBL" id="DTQM01000190">
    <property type="protein sequence ID" value="HGC43516.1"/>
    <property type="molecule type" value="Genomic_DNA"/>
</dbReference>
<sequence>MPQGGIEPDEVPLAAALQEEIGTDNATVIVESPKWKWLLRCLERVAVRSPGAGQGSRPARAWRRTRRRPGRCAPRKGAVTREGADHP</sequence>
<organism evidence="2">
    <name type="scientific">Acidicaldus sp</name>
    <dbReference type="NCBI Taxonomy" id="1872105"/>
    <lineage>
        <taxon>Bacteria</taxon>
        <taxon>Pseudomonadati</taxon>
        <taxon>Pseudomonadota</taxon>
        <taxon>Alphaproteobacteria</taxon>
        <taxon>Acetobacterales</taxon>
        <taxon>Acetobacteraceae</taxon>
        <taxon>Acidicaldus</taxon>
    </lineage>
</organism>
<protein>
    <submittedName>
        <fullName evidence="2">Uncharacterized protein</fullName>
    </submittedName>
</protein>
<feature type="compositionally biased region" description="Basic residues" evidence="1">
    <location>
        <begin position="60"/>
        <end position="74"/>
    </location>
</feature>
<reference evidence="2" key="1">
    <citation type="journal article" date="2020" name="mSystems">
        <title>Genome- and Community-Level Interaction Insights into Carbon Utilization and Element Cycling Functions of Hydrothermarchaeota in Hydrothermal Sediment.</title>
        <authorList>
            <person name="Zhou Z."/>
            <person name="Liu Y."/>
            <person name="Xu W."/>
            <person name="Pan J."/>
            <person name="Luo Z.H."/>
            <person name="Li M."/>
        </authorList>
    </citation>
    <scope>NUCLEOTIDE SEQUENCE</scope>
    <source>
        <strain evidence="2">SpSt-997</strain>
    </source>
</reference>
<dbReference type="AlphaFoldDB" id="A0A8J4HD62"/>
<evidence type="ECO:0000256" key="1">
    <source>
        <dbReference type="SAM" id="MobiDB-lite"/>
    </source>
</evidence>
<evidence type="ECO:0000313" key="2">
    <source>
        <dbReference type="EMBL" id="HGC43516.1"/>
    </source>
</evidence>
<gene>
    <name evidence="2" type="ORF">ENY07_09910</name>
</gene>
<proteinExistence type="predicted"/>
<name>A0A8J4HD62_9PROT</name>
<feature type="region of interest" description="Disordered" evidence="1">
    <location>
        <begin position="49"/>
        <end position="87"/>
    </location>
</feature>